<dbReference type="AlphaFoldDB" id="A0A4R5QCH5"/>
<dbReference type="SUPFAM" id="SSF51905">
    <property type="entry name" value="FAD/NAD(P)-binding domain"/>
    <property type="match status" value="1"/>
</dbReference>
<dbReference type="OrthoDB" id="7527071at2"/>
<evidence type="ECO:0000256" key="1">
    <source>
        <dbReference type="ARBA" id="ARBA00001974"/>
    </source>
</evidence>
<comment type="similarity">
    <text evidence="3">Belongs to the lysine N(6)-hydroxylase/L-ornithine N(5)-oxygenase family.</text>
</comment>
<comment type="pathway">
    <text evidence="2">Siderophore biosynthesis.</text>
</comment>
<evidence type="ECO:0000313" key="9">
    <source>
        <dbReference type="Proteomes" id="UP000295096"/>
    </source>
</evidence>
<evidence type="ECO:0000256" key="2">
    <source>
        <dbReference type="ARBA" id="ARBA00004924"/>
    </source>
</evidence>
<dbReference type="Proteomes" id="UP000295096">
    <property type="component" value="Unassembled WGS sequence"/>
</dbReference>
<dbReference type="PANTHER" id="PTHR42802">
    <property type="entry name" value="MONOOXYGENASE"/>
    <property type="match status" value="1"/>
</dbReference>
<name>A0A4R5QCH5_9PROT</name>
<gene>
    <name evidence="8" type="ORF">E2C06_20165</name>
</gene>
<evidence type="ECO:0000256" key="5">
    <source>
        <dbReference type="ARBA" id="ARBA00022827"/>
    </source>
</evidence>
<organism evidence="8 9">
    <name type="scientific">Dankookia rubra</name>
    <dbReference type="NCBI Taxonomy" id="1442381"/>
    <lineage>
        <taxon>Bacteria</taxon>
        <taxon>Pseudomonadati</taxon>
        <taxon>Pseudomonadota</taxon>
        <taxon>Alphaproteobacteria</taxon>
        <taxon>Acetobacterales</taxon>
        <taxon>Roseomonadaceae</taxon>
        <taxon>Dankookia</taxon>
    </lineage>
</organism>
<evidence type="ECO:0000256" key="3">
    <source>
        <dbReference type="ARBA" id="ARBA00007588"/>
    </source>
</evidence>
<evidence type="ECO:0000256" key="4">
    <source>
        <dbReference type="ARBA" id="ARBA00022630"/>
    </source>
</evidence>
<dbReference type="Pfam" id="PF13434">
    <property type="entry name" value="Lys_Orn_oxgnase"/>
    <property type="match status" value="1"/>
</dbReference>
<dbReference type="InterPro" id="IPR025700">
    <property type="entry name" value="Lys/Orn_oxygenase"/>
</dbReference>
<dbReference type="GO" id="GO:0016491">
    <property type="term" value="F:oxidoreductase activity"/>
    <property type="evidence" value="ECO:0007669"/>
    <property type="project" value="UniProtKB-KW"/>
</dbReference>
<evidence type="ECO:0000313" key="8">
    <source>
        <dbReference type="EMBL" id="TDH60814.1"/>
    </source>
</evidence>
<dbReference type="EMBL" id="SMSJ01000031">
    <property type="protein sequence ID" value="TDH60814.1"/>
    <property type="molecule type" value="Genomic_DNA"/>
</dbReference>
<comment type="caution">
    <text evidence="8">The sequence shown here is derived from an EMBL/GenBank/DDBJ whole genome shotgun (WGS) entry which is preliminary data.</text>
</comment>
<keyword evidence="5" id="KW-0274">FAD</keyword>
<dbReference type="InterPro" id="IPR036291">
    <property type="entry name" value="NAD(P)-bd_dom_sf"/>
</dbReference>
<dbReference type="Gene3D" id="3.50.50.60">
    <property type="entry name" value="FAD/NAD(P)-binding domain"/>
    <property type="match status" value="1"/>
</dbReference>
<keyword evidence="4" id="KW-0285">Flavoprotein</keyword>
<keyword evidence="6" id="KW-0521">NADP</keyword>
<evidence type="ECO:0000256" key="7">
    <source>
        <dbReference type="ARBA" id="ARBA00023002"/>
    </source>
</evidence>
<sequence length="462" mass="50516">MWRYCISAIACAGHAITESVAPRRDRRPAVTGVLELAGIGIGPANLSLAALCEEAGKAERTRFFDRKAGFSWHRGMMLPGARLQCSWIKDLVTPVAPTSRFGFLSYLAARQRLFAFVNAGFETVSRTEFADYLGWVAGQLPTLHWDSPLRDLAFEAGAFTAQVGCERVRTQHLVLGLGHEPAFPACLEPHLGQGCLHAAEFLERMPAIVGRHVVVIGGGQSGAEIVLHLLRSAKPPASIAWVSRRSNFLPLDETHFSNEHFTPAYVKHFFELPADRRVTLLQEQRMMSDGISPSTLRELYAEVYRLRFLEKVPPVPRLLPGHSVVGCTSWRGALGIELRSADTGAGQRIVADLVIAATGYRVALPPCLEALGIAWDAVTGTPMLGRCYAISWDGPAANRIYLQNAGRVSHGVADPQLALLAWRSATILNDALGREVFPLGTEASLIEWSRHSEHNEACSICE</sequence>
<dbReference type="SUPFAM" id="SSF51735">
    <property type="entry name" value="NAD(P)-binding Rossmann-fold domains"/>
    <property type="match status" value="1"/>
</dbReference>
<evidence type="ECO:0008006" key="10">
    <source>
        <dbReference type="Google" id="ProtNLM"/>
    </source>
</evidence>
<reference evidence="8 9" key="1">
    <citation type="journal article" date="2016" name="J. Microbiol.">
        <title>Dankookia rubra gen. nov., sp. nov., an alphaproteobacterium isolated from sediment of a shallow stream.</title>
        <authorList>
            <person name="Kim W.H."/>
            <person name="Kim D.H."/>
            <person name="Kang K."/>
            <person name="Ahn T.Y."/>
        </authorList>
    </citation>
    <scope>NUCLEOTIDE SEQUENCE [LARGE SCALE GENOMIC DNA]</scope>
    <source>
        <strain evidence="8 9">JCM30602</strain>
    </source>
</reference>
<accession>A0A4R5QCH5</accession>
<proteinExistence type="inferred from homology"/>
<dbReference type="InterPro" id="IPR036188">
    <property type="entry name" value="FAD/NAD-bd_sf"/>
</dbReference>
<evidence type="ECO:0000256" key="6">
    <source>
        <dbReference type="ARBA" id="ARBA00022857"/>
    </source>
</evidence>
<dbReference type="PANTHER" id="PTHR42802:SF1">
    <property type="entry name" value="L-ORNITHINE N(5)-MONOOXYGENASE"/>
    <property type="match status" value="1"/>
</dbReference>
<keyword evidence="9" id="KW-1185">Reference proteome</keyword>
<keyword evidence="7" id="KW-0560">Oxidoreductase</keyword>
<comment type="cofactor">
    <cofactor evidence="1">
        <name>FAD</name>
        <dbReference type="ChEBI" id="CHEBI:57692"/>
    </cofactor>
</comment>
<protein>
    <recommendedName>
        <fullName evidence="10">Lysine 6-monooxygenase</fullName>
    </recommendedName>
</protein>